<reference evidence="2" key="1">
    <citation type="submission" date="2021-02" db="EMBL/GenBank/DDBJ databases">
        <title>Genome sequence Cadophora malorum strain M34.</title>
        <authorList>
            <person name="Stefanovic E."/>
            <person name="Vu D."/>
            <person name="Scully C."/>
            <person name="Dijksterhuis J."/>
            <person name="Roader J."/>
            <person name="Houbraken J."/>
        </authorList>
    </citation>
    <scope>NUCLEOTIDE SEQUENCE</scope>
    <source>
        <strain evidence="2">M34</strain>
    </source>
</reference>
<sequence>MMLLLYLVFLSLANLAFSTCVSYGIDFVNRGFYFIGSTKSTDFTFLSQFEGCTSGEEITPILVDPNGDEYFCSQITTTPDDTSILSTCPILQTDMFSANWYVVIEGLTFAYVRTFTLTVGIPATIKATPTSNNPLHVLHRLIKLIPVVTVDVTSTPDAVKARHARDVFYPKACGMTFNVALDAGVVKRGPGEATTLEYLTTIKTITPSPVTKCSGVTKVLSTSTAPTKTFTSLSVTKVTFYATKTVSFCHTIKITTTPRALQTSCIGSGGSI</sequence>
<keyword evidence="1" id="KW-0732">Signal</keyword>
<dbReference type="Proteomes" id="UP000664132">
    <property type="component" value="Unassembled WGS sequence"/>
</dbReference>
<comment type="caution">
    <text evidence="2">The sequence shown here is derived from an EMBL/GenBank/DDBJ whole genome shotgun (WGS) entry which is preliminary data.</text>
</comment>
<gene>
    <name evidence="2" type="ORF">IFR04_009368</name>
</gene>
<name>A0A8H7TE53_9HELO</name>
<dbReference type="EMBL" id="JAFJYH010000153">
    <property type="protein sequence ID" value="KAG4417485.1"/>
    <property type="molecule type" value="Genomic_DNA"/>
</dbReference>
<proteinExistence type="predicted"/>
<organism evidence="2 3">
    <name type="scientific">Cadophora malorum</name>
    <dbReference type="NCBI Taxonomy" id="108018"/>
    <lineage>
        <taxon>Eukaryota</taxon>
        <taxon>Fungi</taxon>
        <taxon>Dikarya</taxon>
        <taxon>Ascomycota</taxon>
        <taxon>Pezizomycotina</taxon>
        <taxon>Leotiomycetes</taxon>
        <taxon>Helotiales</taxon>
        <taxon>Ploettnerulaceae</taxon>
        <taxon>Cadophora</taxon>
    </lineage>
</organism>
<dbReference type="AlphaFoldDB" id="A0A8H7TE53"/>
<protein>
    <submittedName>
        <fullName evidence="2">Uncharacterized protein</fullName>
    </submittedName>
</protein>
<feature type="chain" id="PRO_5034272345" evidence="1">
    <location>
        <begin position="19"/>
        <end position="272"/>
    </location>
</feature>
<evidence type="ECO:0000313" key="2">
    <source>
        <dbReference type="EMBL" id="KAG4417485.1"/>
    </source>
</evidence>
<evidence type="ECO:0000313" key="3">
    <source>
        <dbReference type="Proteomes" id="UP000664132"/>
    </source>
</evidence>
<dbReference type="OrthoDB" id="3937708at2759"/>
<feature type="signal peptide" evidence="1">
    <location>
        <begin position="1"/>
        <end position="18"/>
    </location>
</feature>
<evidence type="ECO:0000256" key="1">
    <source>
        <dbReference type="SAM" id="SignalP"/>
    </source>
</evidence>
<accession>A0A8H7TE53</accession>
<keyword evidence="3" id="KW-1185">Reference proteome</keyword>